<comment type="caution">
    <text evidence="2">The sequence shown here is derived from an EMBL/GenBank/DDBJ whole genome shotgun (WGS) entry which is preliminary data.</text>
</comment>
<protein>
    <submittedName>
        <fullName evidence="2">Uncharacterized protein</fullName>
    </submittedName>
</protein>
<dbReference type="Proteomes" id="UP000283655">
    <property type="component" value="Unassembled WGS sequence"/>
</dbReference>
<evidence type="ECO:0000256" key="1">
    <source>
        <dbReference type="SAM" id="MobiDB-lite"/>
    </source>
</evidence>
<proteinExistence type="predicted"/>
<dbReference type="AlphaFoldDB" id="A0A419AYI8"/>
<feature type="compositionally biased region" description="Basic residues" evidence="1">
    <location>
        <begin position="1"/>
        <end position="13"/>
    </location>
</feature>
<name>A0A419AYI8_PECCA</name>
<evidence type="ECO:0000313" key="3">
    <source>
        <dbReference type="Proteomes" id="UP000283655"/>
    </source>
</evidence>
<evidence type="ECO:0000313" key="2">
    <source>
        <dbReference type="EMBL" id="RJL52914.1"/>
    </source>
</evidence>
<dbReference type="EMBL" id="QZDH01000012">
    <property type="protein sequence ID" value="RJL52914.1"/>
    <property type="molecule type" value="Genomic_DNA"/>
</dbReference>
<accession>A0A419AYI8</accession>
<reference evidence="2 3" key="1">
    <citation type="submission" date="2018-09" db="EMBL/GenBank/DDBJ databases">
        <title>Phylogenetic diversity of Pectobacterium and Dickeya strains causing blackleg disease of potato in Morocco.</title>
        <authorList>
            <person name="Oulghazi S."/>
            <person name="Moumni M."/>
            <person name="Faure D."/>
        </authorList>
    </citation>
    <scope>NUCLEOTIDE SEQUENCE [LARGE SCALE GENOMIC DNA]</scope>
    <source>
        <strain evidence="2 3">S1.15.11.2D</strain>
    </source>
</reference>
<sequence length="72" mass="8185">MPNFRQKKALHHGGQKDRDGVYGKEKQGVYLLHITTRTALRLLQATYYTRTTTRDSLSRHGLSYLVPAQPSG</sequence>
<organism evidence="2 3">
    <name type="scientific">Pectobacterium carotovorum</name>
    <name type="common">Erwinia carotovora</name>
    <dbReference type="NCBI Taxonomy" id="554"/>
    <lineage>
        <taxon>Bacteria</taxon>
        <taxon>Pseudomonadati</taxon>
        <taxon>Pseudomonadota</taxon>
        <taxon>Gammaproteobacteria</taxon>
        <taxon>Enterobacterales</taxon>
        <taxon>Pectobacteriaceae</taxon>
        <taxon>Pectobacterium</taxon>
    </lineage>
</organism>
<gene>
    <name evidence="2" type="ORF">D5071_06745</name>
</gene>
<feature type="region of interest" description="Disordered" evidence="1">
    <location>
        <begin position="1"/>
        <end position="21"/>
    </location>
</feature>